<dbReference type="Proteomes" id="UP000184444">
    <property type="component" value="Unassembled WGS sequence"/>
</dbReference>
<organism evidence="3 4">
    <name type="scientific">Paracoccus solventivorans</name>
    <dbReference type="NCBI Taxonomy" id="53463"/>
    <lineage>
        <taxon>Bacteria</taxon>
        <taxon>Pseudomonadati</taxon>
        <taxon>Pseudomonadota</taxon>
        <taxon>Alphaproteobacteria</taxon>
        <taxon>Rhodobacterales</taxon>
        <taxon>Paracoccaceae</taxon>
        <taxon>Paracoccus</taxon>
    </lineage>
</organism>
<name>A0A1M7GLI3_9RHOB</name>
<evidence type="ECO:0000313" key="4">
    <source>
        <dbReference type="Proteomes" id="UP000184444"/>
    </source>
</evidence>
<dbReference type="OrthoDB" id="9770043at2"/>
<keyword evidence="4" id="KW-1185">Reference proteome</keyword>
<reference evidence="4" key="1">
    <citation type="submission" date="2016-11" db="EMBL/GenBank/DDBJ databases">
        <authorList>
            <person name="Varghese N."/>
            <person name="Submissions S."/>
        </authorList>
    </citation>
    <scope>NUCLEOTIDE SEQUENCE [LARGE SCALE GENOMIC DNA]</scope>
    <source>
        <strain evidence="4">DSM 6637</strain>
    </source>
</reference>
<keyword evidence="1" id="KW-0732">Signal</keyword>
<dbReference type="Pfam" id="PF07995">
    <property type="entry name" value="GSDH"/>
    <property type="match status" value="1"/>
</dbReference>
<sequence length="395" mass="42294">MSLLRPAAAAVASILPALAASAQDFNATPPNAPDQRPAFEGQTRAPVLTDDIALKTDVITDGLDHPWGMEQLPDGGWLVTERPGKMRVIAPDGTLSDPISGLPEIDVTGQGGLLDVLLAEDFEQSRRLWFSYAAPAEGGNHTAVATATLSADNSALEGVEQIFAQVPVYDGKLHFGSRLVHDGEGNLFVTLGERSDTPIRDTAQQDDNHLGKLLRIDAMTGAPAEGNPGLGLPEVWAKGFRNVQAAARDGQGRLWTVEHGPKGGDELNRPEAGRNYGWPVITYGLDYSGAPINEGITAKDGMEQPVYYWDPVIAPSGMMFYAGEMFPEWEGDILIGNLQTDKAFTRLRLDGDLVAGEARYLDGVGRVRDIAVAADGAVMLLTDEDNGALLRVSRE</sequence>
<evidence type="ECO:0000259" key="2">
    <source>
        <dbReference type="Pfam" id="PF07995"/>
    </source>
</evidence>
<dbReference type="EMBL" id="FRCK01000004">
    <property type="protein sequence ID" value="SHM17120.1"/>
    <property type="molecule type" value="Genomic_DNA"/>
</dbReference>
<dbReference type="PANTHER" id="PTHR19328:SF75">
    <property type="entry name" value="ALDOSE SUGAR DEHYDROGENASE YLII"/>
    <property type="match status" value="1"/>
</dbReference>
<gene>
    <name evidence="3" type="ORF">SAMN05444389_104201</name>
</gene>
<feature type="signal peptide" evidence="1">
    <location>
        <begin position="1"/>
        <end position="22"/>
    </location>
</feature>
<evidence type="ECO:0000313" key="3">
    <source>
        <dbReference type="EMBL" id="SHM17120.1"/>
    </source>
</evidence>
<dbReference type="Gene3D" id="2.120.10.30">
    <property type="entry name" value="TolB, C-terminal domain"/>
    <property type="match status" value="1"/>
</dbReference>
<dbReference type="RefSeq" id="WP_073065387.1">
    <property type="nucleotide sequence ID" value="NZ_FRCK01000004.1"/>
</dbReference>
<evidence type="ECO:0000256" key="1">
    <source>
        <dbReference type="SAM" id="SignalP"/>
    </source>
</evidence>
<feature type="chain" id="PRO_5012884304" evidence="1">
    <location>
        <begin position="23"/>
        <end position="395"/>
    </location>
</feature>
<dbReference type="InterPro" id="IPR012938">
    <property type="entry name" value="Glc/Sorbosone_DH"/>
</dbReference>
<dbReference type="InterPro" id="IPR011042">
    <property type="entry name" value="6-blade_b-propeller_TolB-like"/>
</dbReference>
<dbReference type="AlphaFoldDB" id="A0A1M7GLI3"/>
<dbReference type="InterPro" id="IPR011041">
    <property type="entry name" value="Quinoprot_gluc/sorb_DH_b-prop"/>
</dbReference>
<accession>A0A1M7GLI3</accession>
<proteinExistence type="predicted"/>
<dbReference type="SUPFAM" id="SSF50952">
    <property type="entry name" value="Soluble quinoprotein glucose dehydrogenase"/>
    <property type="match status" value="1"/>
</dbReference>
<dbReference type="STRING" id="53463.SAMN05444389_104201"/>
<dbReference type="PANTHER" id="PTHR19328">
    <property type="entry name" value="HEDGEHOG-INTERACTING PROTEIN"/>
    <property type="match status" value="1"/>
</dbReference>
<protein>
    <submittedName>
        <fullName evidence="3">Glucose/arabinose dehydrogenase, beta-propeller fold</fullName>
    </submittedName>
</protein>
<feature type="domain" description="Glucose/Sorbosone dehydrogenase" evidence="2">
    <location>
        <begin position="63"/>
        <end position="391"/>
    </location>
</feature>